<dbReference type="GO" id="GO:0005886">
    <property type="term" value="C:plasma membrane"/>
    <property type="evidence" value="ECO:0007669"/>
    <property type="project" value="TreeGrafter"/>
</dbReference>
<dbReference type="AlphaFoldDB" id="A0A538SXZ7"/>
<feature type="transmembrane region" description="Helical" evidence="1">
    <location>
        <begin position="78"/>
        <end position="103"/>
    </location>
</feature>
<gene>
    <name evidence="2" type="ORF">E6K74_00840</name>
</gene>
<evidence type="ECO:0000313" key="2">
    <source>
        <dbReference type="EMBL" id="TMQ56263.1"/>
    </source>
</evidence>
<sequence length="110" mass="10999">IASFVGAIMVVGIVAENAYFLVAAFRDGLANGMTANEAATAAASRRLRPVLMTTAAGIAALAPLALGIGSGSALLRPLAIAIIGGFMNSAFLLLIALPPLLALKRGRPAA</sequence>
<dbReference type="PANTHER" id="PTHR32063:SF24">
    <property type="entry name" value="CATION EFFLUX SYSTEM (ACRB_ACRD_ACRF FAMILY)"/>
    <property type="match status" value="1"/>
</dbReference>
<comment type="caution">
    <text evidence="2">The sequence shown here is derived from an EMBL/GenBank/DDBJ whole genome shotgun (WGS) entry which is preliminary data.</text>
</comment>
<name>A0A538SXZ7_UNCEI</name>
<evidence type="ECO:0000313" key="3">
    <source>
        <dbReference type="Proteomes" id="UP000319829"/>
    </source>
</evidence>
<proteinExistence type="predicted"/>
<dbReference type="PANTHER" id="PTHR32063">
    <property type="match status" value="1"/>
</dbReference>
<dbReference type="InterPro" id="IPR001036">
    <property type="entry name" value="Acrflvin-R"/>
</dbReference>
<feature type="transmembrane region" description="Helical" evidence="1">
    <location>
        <begin position="6"/>
        <end position="26"/>
    </location>
</feature>
<dbReference type="GO" id="GO:0042910">
    <property type="term" value="F:xenobiotic transmembrane transporter activity"/>
    <property type="evidence" value="ECO:0007669"/>
    <property type="project" value="TreeGrafter"/>
</dbReference>
<dbReference type="Pfam" id="PF00873">
    <property type="entry name" value="ACR_tran"/>
    <property type="match status" value="1"/>
</dbReference>
<keyword evidence="1" id="KW-0472">Membrane</keyword>
<dbReference type="Proteomes" id="UP000319829">
    <property type="component" value="Unassembled WGS sequence"/>
</dbReference>
<dbReference type="Gene3D" id="1.20.1640.10">
    <property type="entry name" value="Multidrug efflux transporter AcrB transmembrane domain"/>
    <property type="match status" value="1"/>
</dbReference>
<protein>
    <submittedName>
        <fullName evidence="2">Efflux RND transporter permease subunit</fullName>
    </submittedName>
</protein>
<organism evidence="2 3">
    <name type="scientific">Eiseniibacteriota bacterium</name>
    <dbReference type="NCBI Taxonomy" id="2212470"/>
    <lineage>
        <taxon>Bacteria</taxon>
        <taxon>Candidatus Eiseniibacteriota</taxon>
    </lineage>
</organism>
<accession>A0A538SXZ7</accession>
<dbReference type="EMBL" id="VBOU01000003">
    <property type="protein sequence ID" value="TMQ56263.1"/>
    <property type="molecule type" value="Genomic_DNA"/>
</dbReference>
<reference evidence="2 3" key="1">
    <citation type="journal article" date="2019" name="Nat. Microbiol.">
        <title>Mediterranean grassland soil C-N compound turnover is dependent on rainfall and depth, and is mediated by genomically divergent microorganisms.</title>
        <authorList>
            <person name="Diamond S."/>
            <person name="Andeer P.F."/>
            <person name="Li Z."/>
            <person name="Crits-Christoph A."/>
            <person name="Burstein D."/>
            <person name="Anantharaman K."/>
            <person name="Lane K.R."/>
            <person name="Thomas B.C."/>
            <person name="Pan C."/>
            <person name="Northen T.R."/>
            <person name="Banfield J.F."/>
        </authorList>
    </citation>
    <scope>NUCLEOTIDE SEQUENCE [LARGE SCALE GENOMIC DNA]</scope>
    <source>
        <strain evidence="2">WS_4</strain>
    </source>
</reference>
<dbReference type="SUPFAM" id="SSF82866">
    <property type="entry name" value="Multidrug efflux transporter AcrB transmembrane domain"/>
    <property type="match status" value="1"/>
</dbReference>
<feature type="non-terminal residue" evidence="2">
    <location>
        <position position="1"/>
    </location>
</feature>
<feature type="transmembrane region" description="Helical" evidence="1">
    <location>
        <begin position="47"/>
        <end position="66"/>
    </location>
</feature>
<keyword evidence="1" id="KW-1133">Transmembrane helix</keyword>
<evidence type="ECO:0000256" key="1">
    <source>
        <dbReference type="SAM" id="Phobius"/>
    </source>
</evidence>
<keyword evidence="1" id="KW-0812">Transmembrane</keyword>